<dbReference type="GO" id="GO:0042626">
    <property type="term" value="F:ATPase-coupled transmembrane transporter activity"/>
    <property type="evidence" value="ECO:0007669"/>
    <property type="project" value="TreeGrafter"/>
</dbReference>
<organism evidence="2">
    <name type="scientific">Caldilineaceae bacterium SB0675_bin_29</name>
    <dbReference type="NCBI Taxonomy" id="2605266"/>
    <lineage>
        <taxon>Bacteria</taxon>
        <taxon>Bacillati</taxon>
        <taxon>Chloroflexota</taxon>
        <taxon>Caldilineae</taxon>
        <taxon>Caldilineales</taxon>
        <taxon>Caldilineaceae</taxon>
    </lineage>
</organism>
<dbReference type="InterPro" id="IPR003439">
    <property type="entry name" value="ABC_transporter-like_ATP-bd"/>
</dbReference>
<keyword evidence="2" id="KW-0067">ATP-binding</keyword>
<dbReference type="GO" id="GO:0016887">
    <property type="term" value="F:ATP hydrolysis activity"/>
    <property type="evidence" value="ECO:0007669"/>
    <property type="project" value="InterPro"/>
</dbReference>
<evidence type="ECO:0000313" key="2">
    <source>
        <dbReference type="EMBL" id="MYH63325.1"/>
    </source>
</evidence>
<name>A0A6B1G828_9CHLR</name>
<comment type="caution">
    <text evidence="2">The sequence shown here is derived from an EMBL/GenBank/DDBJ whole genome shotgun (WGS) entry which is preliminary data.</text>
</comment>
<reference evidence="2" key="1">
    <citation type="submission" date="2019-09" db="EMBL/GenBank/DDBJ databases">
        <title>Characterisation of the sponge microbiome using genome-centric metagenomics.</title>
        <authorList>
            <person name="Engelberts J.P."/>
            <person name="Robbins S.J."/>
            <person name="De Goeij J.M."/>
            <person name="Aranda M."/>
            <person name="Bell S.C."/>
            <person name="Webster N.S."/>
        </authorList>
    </citation>
    <scope>NUCLEOTIDE SEQUENCE</scope>
    <source>
        <strain evidence="2">SB0675_bin_29</strain>
    </source>
</reference>
<feature type="non-terminal residue" evidence="2">
    <location>
        <position position="96"/>
    </location>
</feature>
<accession>A0A6B1G828</accession>
<dbReference type="GO" id="GO:0005524">
    <property type="term" value="F:ATP binding"/>
    <property type="evidence" value="ECO:0007669"/>
    <property type="project" value="UniProtKB-KW"/>
</dbReference>
<dbReference type="Gene3D" id="3.40.50.300">
    <property type="entry name" value="P-loop containing nucleotide triphosphate hydrolases"/>
    <property type="match status" value="1"/>
</dbReference>
<dbReference type="PANTHER" id="PTHR24221:SF503">
    <property type="entry name" value="MITOCHONDRIAL POTASSIUM CHANNEL ATP-BINDING SUBUNIT"/>
    <property type="match status" value="1"/>
</dbReference>
<proteinExistence type="predicted"/>
<dbReference type="GO" id="GO:0016020">
    <property type="term" value="C:membrane"/>
    <property type="evidence" value="ECO:0007669"/>
    <property type="project" value="TreeGrafter"/>
</dbReference>
<dbReference type="SUPFAM" id="SSF52540">
    <property type="entry name" value="P-loop containing nucleoside triphosphate hydrolases"/>
    <property type="match status" value="1"/>
</dbReference>
<dbReference type="InterPro" id="IPR039421">
    <property type="entry name" value="Type_1_exporter"/>
</dbReference>
<gene>
    <name evidence="2" type="ORF">F4148_16760</name>
</gene>
<feature type="domain" description="ABC transporter" evidence="1">
    <location>
        <begin position="3"/>
        <end position="96"/>
    </location>
</feature>
<feature type="non-terminal residue" evidence="2">
    <location>
        <position position="1"/>
    </location>
</feature>
<sequence length="96" mass="10504">RFYEYSGGSITLDGEELRSYSRGFLRGQIGIVQQEPFLFSTTIRNNISYGLGRNVSDEELEAAARAAAIHDVIQAFPNGYDTLVGERGVTLSGGQK</sequence>
<dbReference type="PANTHER" id="PTHR24221">
    <property type="entry name" value="ATP-BINDING CASSETTE SUB-FAMILY B"/>
    <property type="match status" value="1"/>
</dbReference>
<evidence type="ECO:0000259" key="1">
    <source>
        <dbReference type="Pfam" id="PF00005"/>
    </source>
</evidence>
<dbReference type="AlphaFoldDB" id="A0A6B1G828"/>
<keyword evidence="2" id="KW-0547">Nucleotide-binding</keyword>
<protein>
    <submittedName>
        <fullName evidence="2">ATP-binding cassette domain-containing protein</fullName>
    </submittedName>
</protein>
<dbReference type="EMBL" id="VYDA01000595">
    <property type="protein sequence ID" value="MYH63325.1"/>
    <property type="molecule type" value="Genomic_DNA"/>
</dbReference>
<dbReference type="Pfam" id="PF00005">
    <property type="entry name" value="ABC_tran"/>
    <property type="match status" value="1"/>
</dbReference>
<dbReference type="InterPro" id="IPR027417">
    <property type="entry name" value="P-loop_NTPase"/>
</dbReference>